<dbReference type="InterPro" id="IPR022385">
    <property type="entry name" value="Rhs_assc_core"/>
</dbReference>
<dbReference type="Gene3D" id="2.180.10.10">
    <property type="entry name" value="RHS repeat-associated core"/>
    <property type="match status" value="2"/>
</dbReference>
<evidence type="ECO:0000313" key="6">
    <source>
        <dbReference type="Proteomes" id="UP001055658"/>
    </source>
</evidence>
<name>A0ABY4VDX0_9GAMM</name>
<proteinExistence type="predicted"/>
<dbReference type="Proteomes" id="UP001055658">
    <property type="component" value="Chromosome"/>
</dbReference>
<comment type="subcellular location">
    <subcellularLocation>
        <location evidence="1">Secreted</location>
    </subcellularLocation>
</comment>
<dbReference type="InterPro" id="IPR003284">
    <property type="entry name" value="Sal_SpvB"/>
</dbReference>
<dbReference type="PANTHER" id="PTHR32305:SF15">
    <property type="entry name" value="PROTEIN RHSA-RELATED"/>
    <property type="match status" value="1"/>
</dbReference>
<keyword evidence="3" id="KW-0843">Virulence</keyword>
<feature type="compositionally biased region" description="Acidic residues" evidence="4">
    <location>
        <begin position="1454"/>
        <end position="1467"/>
    </location>
</feature>
<keyword evidence="6" id="KW-1185">Reference proteome</keyword>
<dbReference type="NCBIfam" id="TIGR03696">
    <property type="entry name" value="Rhs_assc_core"/>
    <property type="match status" value="1"/>
</dbReference>
<evidence type="ECO:0000256" key="1">
    <source>
        <dbReference type="ARBA" id="ARBA00004613"/>
    </source>
</evidence>
<dbReference type="InterPro" id="IPR050708">
    <property type="entry name" value="T6SS_VgrG/RHS"/>
</dbReference>
<feature type="region of interest" description="Disordered" evidence="4">
    <location>
        <begin position="1433"/>
        <end position="1475"/>
    </location>
</feature>
<evidence type="ECO:0000256" key="4">
    <source>
        <dbReference type="SAM" id="MobiDB-lite"/>
    </source>
</evidence>
<organism evidence="5 6">
    <name type="scientific">Microbulbifer variabilis</name>
    <dbReference type="NCBI Taxonomy" id="266805"/>
    <lineage>
        <taxon>Bacteria</taxon>
        <taxon>Pseudomonadati</taxon>
        <taxon>Pseudomonadota</taxon>
        <taxon>Gammaproteobacteria</taxon>
        <taxon>Cellvibrionales</taxon>
        <taxon>Microbulbiferaceae</taxon>
        <taxon>Microbulbifer</taxon>
    </lineage>
</organism>
<dbReference type="Pfam" id="PF03534">
    <property type="entry name" value="SpvB"/>
    <property type="match status" value="1"/>
</dbReference>
<dbReference type="RefSeq" id="WP_252082233.1">
    <property type="nucleotide sequence ID" value="NZ_CP092418.1"/>
</dbReference>
<evidence type="ECO:0000256" key="2">
    <source>
        <dbReference type="ARBA" id="ARBA00022525"/>
    </source>
</evidence>
<dbReference type="PANTHER" id="PTHR32305">
    <property type="match status" value="1"/>
</dbReference>
<sequence length="1628" mass="180564">MKNRPNTDRIKLDDTDSLCLNGQPLVLVSGEYWASGSKYRKLRDDFSLIELKETGGQPWFLVHKPNGEVHEFGNTNNSRIRAGKNPSFAWSINKVTDAFGNSITYQYHLDTVEGINYPLEITYGNGNDARIEFAYGTRSDAPPQPLASGEIEQEQLVLLHHINVYLDNKLLREYRLITEPEPASKYSQHYRRLQQVQLCGYDKHGTGYQCLNPLIFNWEEVNSSSDLDLDTGIWQIIDGLGKATRFYHTTVREVTGQASASGNATFLERPFGDGVLPENAKNLEADNGDYRTVVGEVHRSNGLANGLADDLENGWHKTKYSYQGVGVVSTKGWGFLGFYAQKIHDLASDIVTYRQFRQDFPHFGKVARKLQFQGSYGSHAQKLADERHRYSVMELSTGLDKSYYPFLEKSVETLIEKNQVLGYRSLQNSFGKRSFGTLGELLENQTSVEKTAKSLSGAADQDGLGGIITPSFGQTDKLPTLPTKPVTWGEISDFSLSGIERSREIFTSFENRVGNGQWLVGFASGLELREYDGGPSGAPDRTHTVVSLPYLSTNKVATRVSFPDDADLKLSTDFDYDTSGNLVSESTSGAHVETRTTSATDFVDNRYPGTLTNALDQKVSLTYDHRFGLVSEITDSNIRTTSVQYDAFGREIEKTNTDGVVFNTTYSECFAGTCPVAGNILAAYKIIKDSSISPKVELYYDLLGRIVQQDQKAFDGTRIARREFNYDLQGRLYLETDPFYLGENKPLTIYHFDIKDRIEKITSPDGSEVRTKYYPDTAQKLIRVEAEEDILDSNGNLVETQARHHYYNISGSQVKVVEAVGTNKQVTTEYDYYGSGLLKSVLVNNDLSTKASFFYDNAGNSTKTIDPAFGTVVTHYNGLGQIREQINNKGDSLSYLYDKLGRMREQVDALGVASWTYDAANAIGSIANRSYSQNGLTLFSEDYIYNSAGQLQDLKTSLQAGDLQRNYQHTYGYDNSGRLDKLVYPSGAEARYHYNNQGFLSEITDGISTLKTFKDRDASGKILEFTFGNSLTTKTNYDPNTGRITSINTAAGSIQNNIYKWRSNGTLESRLSISGANKKEERFSYDALNRLEGSETLLNGSHLRSLSTLYDSLGNILSKSATGNVSNQVTGYQYEQVNNAGPNAVTQVNINGVVNNLGYDQNGSLTRYDAAVGNDRWITWNARQLAEEITLGSAQDTATPTARDRFQYGPSGQRYYRESSWWDESQQKLMTEKAFIVGDYEDLLPANDPDYQQIEKVQIGGDILQVSATDHLGIKVQVFEFLHRDYLGSIEKVTDESGAVILDTAFDPFGARKKSDWSGGLSKADIVELIAAQGLSTKRGFTGHEHLDRTGLVHMNGRIYDPTLGRFLSPDPIVQFPSTSQNWNRYSYVLNNPLSFVDPSGFEIEHVQGWGYKYNGGDMGLAGALSGPVFTGGGAPLGRSEGGKSVSSSAQSNDSDDSDSKDEEDPEEVVKTASCEDYKREGMSCDAQKGAWKLTVGAHLSDSEDQIGHAFVSLENPDGEISTYGYWPNGGTQNKEFITGVDGVVFDDSEYLNKEYGLNASKTFEITEAQYGRAMNEISRIQNRPQTYSLTGRHCGSFATHIANIAGQNTGAGINSPRALYQRFGGEL</sequence>
<evidence type="ECO:0000256" key="3">
    <source>
        <dbReference type="ARBA" id="ARBA00023026"/>
    </source>
</evidence>
<evidence type="ECO:0000313" key="5">
    <source>
        <dbReference type="EMBL" id="USD20124.1"/>
    </source>
</evidence>
<dbReference type="EMBL" id="CP092418">
    <property type="protein sequence ID" value="USD20124.1"/>
    <property type="molecule type" value="Genomic_DNA"/>
</dbReference>
<protein>
    <submittedName>
        <fullName evidence="5">Uncharacterized protein</fullName>
    </submittedName>
</protein>
<gene>
    <name evidence="5" type="ORF">MJO52_13660</name>
</gene>
<accession>A0ABY4VDX0</accession>
<keyword evidence="2" id="KW-0964">Secreted</keyword>
<reference evidence="5" key="1">
    <citation type="submission" date="2022-02" db="EMBL/GenBank/DDBJ databases">
        <title>Coral-associated bacteria.</title>
        <authorList>
            <person name="Tang K."/>
            <person name="Wang X."/>
        </authorList>
    </citation>
    <scope>NUCLEOTIDE SEQUENCE</scope>
    <source>
        <strain evidence="5">SCSIO 43006</strain>
    </source>
</reference>